<dbReference type="GO" id="GO:0030544">
    <property type="term" value="F:Hsp70 protein binding"/>
    <property type="evidence" value="ECO:0007669"/>
    <property type="project" value="InterPro"/>
</dbReference>
<evidence type="ECO:0000313" key="3">
    <source>
        <dbReference type="EMBL" id="KAJ6645546.1"/>
    </source>
</evidence>
<proteinExistence type="predicted"/>
<dbReference type="EMBL" id="WJQU01000001">
    <property type="protein sequence ID" value="KAJ6645546.1"/>
    <property type="molecule type" value="Genomic_DNA"/>
</dbReference>
<evidence type="ECO:0000259" key="2">
    <source>
        <dbReference type="PROSITE" id="PS50076"/>
    </source>
</evidence>
<dbReference type="GO" id="GO:0005737">
    <property type="term" value="C:cytoplasm"/>
    <property type="evidence" value="ECO:0007669"/>
    <property type="project" value="UniProtKB-ARBA"/>
</dbReference>
<dbReference type="AlphaFoldDB" id="A0A9Q0N9K8"/>
<dbReference type="PANTHER" id="PTHR45168:SF3">
    <property type="entry name" value="DNAJ HEAT SHOCK PROTEIN FAMILY (HSP40) MEMBER B2"/>
    <property type="match status" value="1"/>
</dbReference>
<name>A0A9Q0N9K8_9DIPT</name>
<dbReference type="SMART" id="SM00271">
    <property type="entry name" value="DnaJ"/>
    <property type="match status" value="1"/>
</dbReference>
<reference evidence="3" key="1">
    <citation type="submission" date="2022-07" db="EMBL/GenBank/DDBJ databases">
        <authorList>
            <person name="Trinca V."/>
            <person name="Uliana J.V.C."/>
            <person name="Torres T.T."/>
            <person name="Ward R.J."/>
            <person name="Monesi N."/>
        </authorList>
    </citation>
    <scope>NUCLEOTIDE SEQUENCE</scope>
    <source>
        <strain evidence="3">HSMRA1968</strain>
        <tissue evidence="3">Whole embryos</tissue>
    </source>
</reference>
<dbReference type="PROSITE" id="PS50076">
    <property type="entry name" value="DNAJ_2"/>
    <property type="match status" value="1"/>
</dbReference>
<gene>
    <name evidence="3" type="primary">DNAJB2</name>
    <name evidence="3" type="ORF">Bhyg_00752</name>
</gene>
<dbReference type="FunFam" id="1.10.287.110:FF:000021">
    <property type="entry name" value="DnaJ (Hsp40) homolog, subfamily B, member 2"/>
    <property type="match status" value="1"/>
</dbReference>
<keyword evidence="1" id="KW-0143">Chaperone</keyword>
<dbReference type="InterPro" id="IPR018253">
    <property type="entry name" value="DnaJ_domain_CS"/>
</dbReference>
<protein>
    <submittedName>
        <fullName evidence="3">DnaJ like subfamily B member 2</fullName>
    </submittedName>
</protein>
<feature type="domain" description="J" evidence="2">
    <location>
        <begin position="3"/>
        <end position="69"/>
    </location>
</feature>
<dbReference type="SUPFAM" id="SSF46565">
    <property type="entry name" value="Chaperone J-domain"/>
    <property type="match status" value="1"/>
</dbReference>
<evidence type="ECO:0000313" key="4">
    <source>
        <dbReference type="Proteomes" id="UP001151699"/>
    </source>
</evidence>
<dbReference type="CDD" id="cd06257">
    <property type="entry name" value="DnaJ"/>
    <property type="match status" value="1"/>
</dbReference>
<dbReference type="GO" id="GO:0051082">
    <property type="term" value="F:unfolded protein binding"/>
    <property type="evidence" value="ECO:0007669"/>
    <property type="project" value="InterPro"/>
</dbReference>
<dbReference type="PROSITE" id="PS00636">
    <property type="entry name" value="DNAJ_1"/>
    <property type="match status" value="1"/>
</dbReference>
<dbReference type="PANTHER" id="PTHR45168">
    <property type="entry name" value="DNAJ HOMOLOG SUBFAMILY B MEMBER 2"/>
    <property type="match status" value="1"/>
</dbReference>
<keyword evidence="4" id="KW-1185">Reference proteome</keyword>
<accession>A0A9Q0N9K8</accession>
<dbReference type="Gene3D" id="1.10.287.110">
    <property type="entry name" value="DnaJ domain"/>
    <property type="match status" value="1"/>
</dbReference>
<dbReference type="InterPro" id="IPR036869">
    <property type="entry name" value="J_dom_sf"/>
</dbReference>
<dbReference type="InterPro" id="IPR043183">
    <property type="entry name" value="DNJB2/6-like"/>
</dbReference>
<comment type="caution">
    <text evidence="3">The sequence shown here is derived from an EMBL/GenBank/DDBJ whole genome shotgun (WGS) entry which is preliminary data.</text>
</comment>
<dbReference type="OrthoDB" id="10250354at2759"/>
<organism evidence="3 4">
    <name type="scientific">Pseudolycoriella hygida</name>
    <dbReference type="NCBI Taxonomy" id="35572"/>
    <lineage>
        <taxon>Eukaryota</taxon>
        <taxon>Metazoa</taxon>
        <taxon>Ecdysozoa</taxon>
        <taxon>Arthropoda</taxon>
        <taxon>Hexapoda</taxon>
        <taxon>Insecta</taxon>
        <taxon>Pterygota</taxon>
        <taxon>Neoptera</taxon>
        <taxon>Endopterygota</taxon>
        <taxon>Diptera</taxon>
        <taxon>Nematocera</taxon>
        <taxon>Sciaroidea</taxon>
        <taxon>Sciaridae</taxon>
        <taxon>Pseudolycoriella</taxon>
    </lineage>
</organism>
<dbReference type="InterPro" id="IPR001623">
    <property type="entry name" value="DnaJ_domain"/>
</dbReference>
<dbReference type="Pfam" id="PF00226">
    <property type="entry name" value="DnaJ"/>
    <property type="match status" value="1"/>
</dbReference>
<sequence length="233" mass="26459">MVDYYKILDVSKSATETEIKKAYKKLALKWHPDKNPDNLEEATKRFKEISQAYEVLSDERKRRVYDQYGKDGLLGQNDRHYRSRRHDYDDLDFGFEFRSPDEVFREFFGSNQFDLFFGPNDILSSNGRRGHRHSHPQNTTVMNPFLGLMDEFFGNGSSNGFSSFSTFSNGGFGGGGGGGGATKRTSTSTTFFNGKKIMTKKIYENGKETVMSYENDVLKSKTVNGVAQALSYN</sequence>
<dbReference type="PRINTS" id="PR00625">
    <property type="entry name" value="JDOMAIN"/>
</dbReference>
<evidence type="ECO:0000256" key="1">
    <source>
        <dbReference type="ARBA" id="ARBA00023186"/>
    </source>
</evidence>
<dbReference type="Proteomes" id="UP001151699">
    <property type="component" value="Chromosome A"/>
</dbReference>